<dbReference type="GO" id="GO:0046872">
    <property type="term" value="F:metal ion binding"/>
    <property type="evidence" value="ECO:0007669"/>
    <property type="project" value="UniProtKB-KW"/>
</dbReference>
<dbReference type="Gene3D" id="3.90.230.10">
    <property type="entry name" value="Creatinase/methionine aminopeptidase superfamily"/>
    <property type="match status" value="1"/>
</dbReference>
<comment type="caution">
    <text evidence="6">The sequence shown here is derived from an EMBL/GenBank/DDBJ whole genome shotgun (WGS) entry which is preliminary data.</text>
</comment>
<proteinExistence type="inferred from homology"/>
<dbReference type="SUPFAM" id="SSF55920">
    <property type="entry name" value="Creatinase/aminopeptidase"/>
    <property type="match status" value="1"/>
</dbReference>
<dbReference type="AlphaFoldDB" id="A0A017S0F7"/>
<dbReference type="EMBL" id="AZQP01000002">
    <property type="protein sequence ID" value="EYE89655.1"/>
    <property type="molecule type" value="Genomic_DNA"/>
</dbReference>
<protein>
    <submittedName>
        <fullName evidence="6">Peptidase M24</fullName>
    </submittedName>
</protein>
<dbReference type="CDD" id="cd01092">
    <property type="entry name" value="APP-like"/>
    <property type="match status" value="1"/>
</dbReference>
<sequence>MMKLNNLLQQNNLDGILLTNKYNLRYFTSFTGTTGFALVTKTGRYFFSDFRYKEQATNQVTPRGFEFVLWDRSMKSVAEFLKKNEVKRLGIEDQDVTLSYYNNLKTEFEGVELVALEDKVSKTRMIKTEEEIENIKEAVRIADIAFSKILEKVKEGAKEKDLSAEIEYIMKLNGAEDKSFDFIVASGYRSAMPHGVASDKTIEKNEFVTFDFGCYYNGYASDITRTIFFGDEITEKHKEIYNTVLEAQLLAISKAKAGMKASELDKVARDYITEKGYGEYFGHGLGHALGLEIHEQPFVSKIGDIVLEENMVVTIEPGIYIEGFGGVRIEDDVIIKKDGCEVLNKSPKELLILK</sequence>
<evidence type="ECO:0000256" key="1">
    <source>
        <dbReference type="ARBA" id="ARBA00008766"/>
    </source>
</evidence>
<dbReference type="PANTHER" id="PTHR46112:SF3">
    <property type="entry name" value="AMINOPEPTIDASE YPDF"/>
    <property type="match status" value="1"/>
</dbReference>
<keyword evidence="2" id="KW-0479">Metal-binding</keyword>
<dbReference type="InterPro" id="IPR029149">
    <property type="entry name" value="Creatin/AminoP/Spt16_N"/>
</dbReference>
<dbReference type="InterPro" id="IPR050659">
    <property type="entry name" value="Peptidase_M24B"/>
</dbReference>
<dbReference type="InterPro" id="IPR000994">
    <property type="entry name" value="Pept_M24"/>
</dbReference>
<dbReference type="Pfam" id="PF01321">
    <property type="entry name" value="Creatinase_N"/>
    <property type="match status" value="1"/>
</dbReference>
<dbReference type="GO" id="GO:0004177">
    <property type="term" value="F:aminopeptidase activity"/>
    <property type="evidence" value="ECO:0007669"/>
    <property type="project" value="UniProtKB-ARBA"/>
</dbReference>
<evidence type="ECO:0000313" key="6">
    <source>
        <dbReference type="EMBL" id="EYE89655.1"/>
    </source>
</evidence>
<evidence type="ECO:0000259" key="4">
    <source>
        <dbReference type="Pfam" id="PF00557"/>
    </source>
</evidence>
<reference evidence="6 7" key="1">
    <citation type="journal article" date="2014" name="Genome Announc.">
        <title>Draft Genome Sequence of Fervidicella metallireducens Strain AeBT, an Iron-Reducing Thermoanaerobe from the Great Artesian Basin.</title>
        <authorList>
            <person name="Patel B.K."/>
        </authorList>
    </citation>
    <scope>NUCLEOTIDE SEQUENCE [LARGE SCALE GENOMIC DNA]</scope>
    <source>
        <strain evidence="6 7">AeB</strain>
    </source>
</reference>
<dbReference type="InterPro" id="IPR036005">
    <property type="entry name" value="Creatinase/aminopeptidase-like"/>
</dbReference>
<evidence type="ECO:0000259" key="5">
    <source>
        <dbReference type="Pfam" id="PF01321"/>
    </source>
</evidence>
<evidence type="ECO:0000313" key="7">
    <source>
        <dbReference type="Proteomes" id="UP000019681"/>
    </source>
</evidence>
<dbReference type="Gene3D" id="3.40.350.10">
    <property type="entry name" value="Creatinase/prolidase N-terminal domain"/>
    <property type="match status" value="1"/>
</dbReference>
<dbReference type="Proteomes" id="UP000019681">
    <property type="component" value="Unassembled WGS sequence"/>
</dbReference>
<keyword evidence="7" id="KW-1185">Reference proteome</keyword>
<dbReference type="FunFam" id="3.90.230.10:FF:000014">
    <property type="entry name" value="Aminopeptidase P family protein"/>
    <property type="match status" value="1"/>
</dbReference>
<dbReference type="STRING" id="1403537.Q428_01155"/>
<organism evidence="6 7">
    <name type="scientific">Fervidicella metallireducens AeB</name>
    <dbReference type="NCBI Taxonomy" id="1403537"/>
    <lineage>
        <taxon>Bacteria</taxon>
        <taxon>Bacillati</taxon>
        <taxon>Bacillota</taxon>
        <taxon>Clostridia</taxon>
        <taxon>Eubacteriales</taxon>
        <taxon>Clostridiaceae</taxon>
        <taxon>Fervidicella</taxon>
    </lineage>
</organism>
<accession>A0A017S0F7</accession>
<evidence type="ECO:0000256" key="3">
    <source>
        <dbReference type="ARBA" id="ARBA00022801"/>
    </source>
</evidence>
<dbReference type="InterPro" id="IPR001714">
    <property type="entry name" value="Pept_M24_MAP"/>
</dbReference>
<keyword evidence="3" id="KW-0378">Hydrolase</keyword>
<name>A0A017S0F7_9CLOT</name>
<dbReference type="PRINTS" id="PR00599">
    <property type="entry name" value="MAPEPTIDASE"/>
</dbReference>
<feature type="domain" description="Creatinase N-terminal" evidence="5">
    <location>
        <begin position="3"/>
        <end position="126"/>
    </location>
</feature>
<feature type="domain" description="Peptidase M24" evidence="4">
    <location>
        <begin position="133"/>
        <end position="336"/>
    </location>
</feature>
<dbReference type="GO" id="GO:0008235">
    <property type="term" value="F:metalloexopeptidase activity"/>
    <property type="evidence" value="ECO:0007669"/>
    <property type="project" value="UniProtKB-ARBA"/>
</dbReference>
<dbReference type="PANTHER" id="PTHR46112">
    <property type="entry name" value="AMINOPEPTIDASE"/>
    <property type="match status" value="1"/>
</dbReference>
<dbReference type="InterPro" id="IPR001131">
    <property type="entry name" value="Peptidase_M24B_aminopep-P_CS"/>
</dbReference>
<dbReference type="InterPro" id="IPR000587">
    <property type="entry name" value="Creatinase_N"/>
</dbReference>
<gene>
    <name evidence="6" type="ORF">Q428_01155</name>
</gene>
<dbReference type="Pfam" id="PF00557">
    <property type="entry name" value="Peptidase_M24"/>
    <property type="match status" value="1"/>
</dbReference>
<evidence type="ECO:0000256" key="2">
    <source>
        <dbReference type="ARBA" id="ARBA00022723"/>
    </source>
</evidence>
<comment type="similarity">
    <text evidence="1">Belongs to the peptidase M24B family.</text>
</comment>
<dbReference type="PROSITE" id="PS00491">
    <property type="entry name" value="PROLINE_PEPTIDASE"/>
    <property type="match status" value="1"/>
</dbReference>